<dbReference type="GO" id="GO:0043565">
    <property type="term" value="F:sequence-specific DNA binding"/>
    <property type="evidence" value="ECO:0007669"/>
    <property type="project" value="InterPro"/>
</dbReference>
<evidence type="ECO:0000256" key="2">
    <source>
        <dbReference type="ARBA" id="ARBA00023125"/>
    </source>
</evidence>
<dbReference type="EMBL" id="PZHR01000018">
    <property type="protein sequence ID" value="PTK59604.1"/>
    <property type="molecule type" value="Genomic_DNA"/>
</dbReference>
<keyword evidence="3" id="KW-0804">Transcription</keyword>
<keyword evidence="1" id="KW-0805">Transcription regulation</keyword>
<dbReference type="InterPro" id="IPR018060">
    <property type="entry name" value="HTH_AraC"/>
</dbReference>
<reference evidence="5 6" key="1">
    <citation type="journal article" date="2016" name="Front. Microbiol.">
        <title>Comprehensive Phylogenetic Analysis of Bovine Non-aureus Staphylococci Species Based on Whole-Genome Sequencing.</title>
        <authorList>
            <person name="Naushad S."/>
            <person name="Barkema H.W."/>
            <person name="Luby C."/>
            <person name="Condas L.A."/>
            <person name="Nobrega D.B."/>
            <person name="Carson D.A."/>
            <person name="De Buck J."/>
        </authorList>
    </citation>
    <scope>NUCLEOTIDE SEQUENCE [LARGE SCALE GENOMIC DNA]</scope>
    <source>
        <strain evidence="5 6">SNUC 4337</strain>
    </source>
</reference>
<dbReference type="PROSITE" id="PS01124">
    <property type="entry name" value="HTH_ARAC_FAMILY_2"/>
    <property type="match status" value="1"/>
</dbReference>
<organism evidence="5 6">
    <name type="scientific">Staphylococcus nepalensis</name>
    <dbReference type="NCBI Taxonomy" id="214473"/>
    <lineage>
        <taxon>Bacteria</taxon>
        <taxon>Bacillati</taxon>
        <taxon>Bacillota</taxon>
        <taxon>Bacilli</taxon>
        <taxon>Bacillales</taxon>
        <taxon>Staphylococcaceae</taxon>
        <taxon>Staphylococcus</taxon>
    </lineage>
</organism>
<dbReference type="AlphaFoldDB" id="A0A2T4SBM6"/>
<proteinExistence type="predicted"/>
<dbReference type="PROSITE" id="PS00041">
    <property type="entry name" value="HTH_ARAC_FAMILY_1"/>
    <property type="match status" value="1"/>
</dbReference>
<dbReference type="RefSeq" id="WP_107644105.1">
    <property type="nucleotide sequence ID" value="NZ_PZHR01000018.1"/>
</dbReference>
<dbReference type="SUPFAM" id="SSF46689">
    <property type="entry name" value="Homeodomain-like"/>
    <property type="match status" value="1"/>
</dbReference>
<evidence type="ECO:0000313" key="5">
    <source>
        <dbReference type="EMBL" id="PTK59604.1"/>
    </source>
</evidence>
<accession>A0A2T4SBM6</accession>
<dbReference type="Pfam" id="PF12833">
    <property type="entry name" value="HTH_18"/>
    <property type="match status" value="1"/>
</dbReference>
<evidence type="ECO:0000259" key="4">
    <source>
        <dbReference type="PROSITE" id="PS01124"/>
    </source>
</evidence>
<dbReference type="PANTHER" id="PTHR43280">
    <property type="entry name" value="ARAC-FAMILY TRANSCRIPTIONAL REGULATOR"/>
    <property type="match status" value="1"/>
</dbReference>
<name>A0A2T4SBM6_9STAP</name>
<dbReference type="Proteomes" id="UP000240400">
    <property type="component" value="Unassembled WGS sequence"/>
</dbReference>
<comment type="caution">
    <text evidence="5">The sequence shown here is derived from an EMBL/GenBank/DDBJ whole genome shotgun (WGS) entry which is preliminary data.</text>
</comment>
<sequence>MEHATLCIHEFLTTNTRRCINQVILLFSLKGQIDININGKQGSFDSNIVIINHSDLFRITHAEQLVELKIPIQQIIPLNQLFFNCHYDVKVLNSSEYLKHLILNMIEKLSDHSTIELPQLTEIIAILEQETKKSNDYFYIPNIQSDNELLNKISEYIKCHITRPIMSKEISATFYISASYISILFKKYLGISFKHYITSLKIAISLSEVMNSNKTIYTISENMGFNHYANYTQQFKNYLNLTPISYRKRLNLLHHKSVKLLTTDVSDYSCYFKSQLIDKPQTFNIQTINLDYLEYDDSAKQPTVFIHIDSIMDVIQTNLNQKLNFSDLSNCYLLINNISNLALETLNLNGIVNYIDTLFSQCMGVVIKIKSIEQYEKVEQVISQFLIFKPKYHNHNEMYHFMILFDTEYLSLNDVNRLYIRAKSLSINIKLAINIEGVLNQTQNLNHTITLLHRFNFDFNFIDIERNDVRAMVHKYSNRFDNISNYQDYYEIFIAMSKLKPSKCVYTKITKNYFTQRDPKSPLGISEMMQHFLFLIKNGAAIGYELMSKNGSDIALMNQHGIYEPIVYIFQFLKPFYNKPALIQSNYLITKDKHGIHLLLFNSKQHTTEKTQKFILKKQSSISKSILFIRTLNREHGFIAYALPPIFNNTFIEQSLLRNIERSNMPKSELRHTTFPNSPIEFDIGHDEVKYMLLTPTHK</sequence>
<dbReference type="InterPro" id="IPR009057">
    <property type="entry name" value="Homeodomain-like_sf"/>
</dbReference>
<protein>
    <submittedName>
        <fullName evidence="5">AraC family transcriptional regulator</fullName>
    </submittedName>
</protein>
<dbReference type="PANTHER" id="PTHR43280:SF26">
    <property type="entry name" value="ARAC-FAMILY TRANSCRIPTIONAL REGULATOR"/>
    <property type="match status" value="1"/>
</dbReference>
<dbReference type="NCBIfam" id="NF033869">
    <property type="entry name" value="viru_reg_Rsp"/>
    <property type="match status" value="1"/>
</dbReference>
<dbReference type="OrthoDB" id="2402133at2"/>
<evidence type="ECO:0000313" key="6">
    <source>
        <dbReference type="Proteomes" id="UP000240400"/>
    </source>
</evidence>
<evidence type="ECO:0000256" key="1">
    <source>
        <dbReference type="ARBA" id="ARBA00023015"/>
    </source>
</evidence>
<keyword evidence="2" id="KW-0238">DNA-binding</keyword>
<dbReference type="InterPro" id="IPR018062">
    <property type="entry name" value="HTH_AraC-typ_CS"/>
</dbReference>
<dbReference type="GO" id="GO:0003700">
    <property type="term" value="F:DNA-binding transcription factor activity"/>
    <property type="evidence" value="ECO:0007669"/>
    <property type="project" value="InterPro"/>
</dbReference>
<evidence type="ECO:0000256" key="3">
    <source>
        <dbReference type="ARBA" id="ARBA00023163"/>
    </source>
</evidence>
<feature type="domain" description="HTH araC/xylS-type" evidence="4">
    <location>
        <begin position="151"/>
        <end position="249"/>
    </location>
</feature>
<dbReference type="SMART" id="SM00342">
    <property type="entry name" value="HTH_ARAC"/>
    <property type="match status" value="1"/>
</dbReference>
<gene>
    <name evidence="5" type="ORF">BUZ61_04955</name>
</gene>
<dbReference type="Gene3D" id="1.10.10.60">
    <property type="entry name" value="Homeodomain-like"/>
    <property type="match status" value="2"/>
</dbReference>